<sequence>MNKKEIIIKVAKHLFRTKGYHDTSIQDILDQARVSKGTFYNHFSTKSQLILYIIKKVDQRVEEQQNMLLTDGSLHDKQLFYSQLRVKHSLYGEEKISELYNISLGENDEELQRYIKNTHYKELNWLAQRLINVYGDEIEKNAMDISTHFIGGLGYQFRYSDQKNLNTNSTDILEYNILRLEKNIEITKGTTPLFPYEACYQVDNRKKDLMIKLKGLMNQIQKNITVSEEGKELFSFILEEVQRSDIRWSVCKGAIYQLQILNNSCTHNHIFEDLLNNINEQISLEK</sequence>
<evidence type="ECO:0000256" key="2">
    <source>
        <dbReference type="ARBA" id="ARBA00023125"/>
    </source>
</evidence>
<dbReference type="InterPro" id="IPR023772">
    <property type="entry name" value="DNA-bd_HTH_TetR-type_CS"/>
</dbReference>
<reference evidence="5 6" key="1">
    <citation type="submission" date="2019-08" db="EMBL/GenBank/DDBJ databases">
        <title>Bacillus genomes from the desert of Cuatro Cienegas, Coahuila.</title>
        <authorList>
            <person name="Olmedo-Alvarez G."/>
        </authorList>
    </citation>
    <scope>NUCLEOTIDE SEQUENCE [LARGE SCALE GENOMIC DNA]</scope>
    <source>
        <strain evidence="5 6">CH108_3D</strain>
    </source>
</reference>
<keyword evidence="2 3" id="KW-0238">DNA-binding</keyword>
<dbReference type="InterPro" id="IPR001647">
    <property type="entry name" value="HTH_TetR"/>
</dbReference>
<comment type="caution">
    <text evidence="5">The sequence shown here is derived from an EMBL/GenBank/DDBJ whole genome shotgun (WGS) entry which is preliminary data.</text>
</comment>
<dbReference type="Gene3D" id="1.10.357.10">
    <property type="entry name" value="Tetracycline Repressor, domain 2"/>
    <property type="match status" value="1"/>
</dbReference>
<evidence type="ECO:0000313" key="6">
    <source>
        <dbReference type="Proteomes" id="UP000322997"/>
    </source>
</evidence>
<gene>
    <name evidence="5" type="ORF">FZC83_21290</name>
</gene>
<dbReference type="PROSITE" id="PS01081">
    <property type="entry name" value="HTH_TETR_1"/>
    <property type="match status" value="1"/>
</dbReference>
<feature type="DNA-binding region" description="H-T-H motif" evidence="3">
    <location>
        <begin position="24"/>
        <end position="43"/>
    </location>
</feature>
<dbReference type="PROSITE" id="PS50977">
    <property type="entry name" value="HTH_TETR_2"/>
    <property type="match status" value="1"/>
</dbReference>
<evidence type="ECO:0000259" key="4">
    <source>
        <dbReference type="PROSITE" id="PS50977"/>
    </source>
</evidence>
<evidence type="ECO:0000256" key="3">
    <source>
        <dbReference type="PROSITE-ProRule" id="PRU00335"/>
    </source>
</evidence>
<keyword evidence="1" id="KW-0678">Repressor</keyword>
<dbReference type="InterPro" id="IPR009057">
    <property type="entry name" value="Homeodomain-like_sf"/>
</dbReference>
<dbReference type="Proteomes" id="UP000322997">
    <property type="component" value="Unassembled WGS sequence"/>
</dbReference>
<dbReference type="InterPro" id="IPR050624">
    <property type="entry name" value="HTH-type_Tx_Regulator"/>
</dbReference>
<dbReference type="RefSeq" id="WP_148986109.1">
    <property type="nucleotide sequence ID" value="NZ_JBNILK010000012.1"/>
</dbReference>
<dbReference type="EMBL" id="VTEQ01000010">
    <property type="protein sequence ID" value="TYS48213.1"/>
    <property type="molecule type" value="Genomic_DNA"/>
</dbReference>
<dbReference type="SUPFAM" id="SSF46689">
    <property type="entry name" value="Homeodomain-like"/>
    <property type="match status" value="1"/>
</dbReference>
<organism evidence="5 6">
    <name type="scientific">Rossellomorea marisflavi</name>
    <dbReference type="NCBI Taxonomy" id="189381"/>
    <lineage>
        <taxon>Bacteria</taxon>
        <taxon>Bacillati</taxon>
        <taxon>Bacillota</taxon>
        <taxon>Bacilli</taxon>
        <taxon>Bacillales</taxon>
        <taxon>Bacillaceae</taxon>
        <taxon>Rossellomorea</taxon>
    </lineage>
</organism>
<protein>
    <submittedName>
        <fullName evidence="5">TetR/AcrR family transcriptional regulator</fullName>
    </submittedName>
</protein>
<dbReference type="Pfam" id="PF00440">
    <property type="entry name" value="TetR_N"/>
    <property type="match status" value="1"/>
</dbReference>
<accession>A0A5D4R9R9</accession>
<dbReference type="PANTHER" id="PTHR43479">
    <property type="entry name" value="ACREF/ENVCD OPERON REPRESSOR-RELATED"/>
    <property type="match status" value="1"/>
</dbReference>
<feature type="domain" description="HTH tetR-type" evidence="4">
    <location>
        <begin position="1"/>
        <end position="61"/>
    </location>
</feature>
<evidence type="ECO:0000256" key="1">
    <source>
        <dbReference type="ARBA" id="ARBA00022491"/>
    </source>
</evidence>
<dbReference type="PANTHER" id="PTHR43479:SF22">
    <property type="entry name" value="TRANSCRIPTIONAL REGULATOR, TETR FAMILY"/>
    <property type="match status" value="1"/>
</dbReference>
<dbReference type="GO" id="GO:0003677">
    <property type="term" value="F:DNA binding"/>
    <property type="evidence" value="ECO:0007669"/>
    <property type="project" value="UniProtKB-UniRule"/>
</dbReference>
<dbReference type="PRINTS" id="PR00455">
    <property type="entry name" value="HTHTETR"/>
</dbReference>
<dbReference type="AlphaFoldDB" id="A0A5D4R9R9"/>
<evidence type="ECO:0000313" key="5">
    <source>
        <dbReference type="EMBL" id="TYS48213.1"/>
    </source>
</evidence>
<name>A0A5D4R9R9_9BACI</name>
<proteinExistence type="predicted"/>